<keyword evidence="4 6" id="KW-1133">Transmembrane helix</keyword>
<evidence type="ECO:0000256" key="1">
    <source>
        <dbReference type="ARBA" id="ARBA00004141"/>
    </source>
</evidence>
<comment type="similarity">
    <text evidence="2">Belongs to the UPF0382 family.</text>
</comment>
<proteinExistence type="inferred from homology"/>
<gene>
    <name evidence="8" type="ORF">KZZ10_01115</name>
</gene>
<feature type="transmembrane region" description="Helical" evidence="6">
    <location>
        <begin position="93"/>
        <end position="114"/>
    </location>
</feature>
<feature type="chain" id="PRO_5036750110" evidence="7">
    <location>
        <begin position="27"/>
        <end position="123"/>
    </location>
</feature>
<dbReference type="InterPro" id="IPR006696">
    <property type="entry name" value="DUF423"/>
</dbReference>
<evidence type="ECO:0000313" key="8">
    <source>
        <dbReference type="EMBL" id="MBZ1349234.1"/>
    </source>
</evidence>
<feature type="signal peptide" evidence="7">
    <location>
        <begin position="1"/>
        <end position="26"/>
    </location>
</feature>
<sequence>MTNLIPTPRFWRLVAAALGLTAVALAAAAAHAIADPKAALSVERAAIMQLIHAVLLVYLASLPGSWIRLARWATLLGLVLFCGGIYTKYFAEIVSAGALAPAGGVMLMLGWMLLGLSTFTKDN</sequence>
<evidence type="ECO:0000256" key="7">
    <source>
        <dbReference type="SAM" id="SignalP"/>
    </source>
</evidence>
<dbReference type="RefSeq" id="WP_259659646.1">
    <property type="nucleotide sequence ID" value="NZ_JAHXRI010000001.1"/>
</dbReference>
<feature type="transmembrane region" description="Helical" evidence="6">
    <location>
        <begin position="69"/>
        <end position="87"/>
    </location>
</feature>
<dbReference type="PANTHER" id="PTHR43461">
    <property type="entry name" value="TRANSMEMBRANE PROTEIN 256"/>
    <property type="match status" value="1"/>
</dbReference>
<feature type="transmembrane region" description="Helical" evidence="6">
    <location>
        <begin position="44"/>
        <end position="62"/>
    </location>
</feature>
<dbReference type="PANTHER" id="PTHR43461:SF1">
    <property type="entry name" value="TRANSMEMBRANE PROTEIN 256"/>
    <property type="match status" value="1"/>
</dbReference>
<dbReference type="Proteomes" id="UP000739565">
    <property type="component" value="Unassembled WGS sequence"/>
</dbReference>
<protein>
    <submittedName>
        <fullName evidence="8">DUF423 domain-containing protein</fullName>
    </submittedName>
</protein>
<comment type="caution">
    <text evidence="8">The sequence shown here is derived from an EMBL/GenBank/DDBJ whole genome shotgun (WGS) entry which is preliminary data.</text>
</comment>
<name>A0A953T5W8_9BURK</name>
<keyword evidence="7" id="KW-0732">Signal</keyword>
<keyword evidence="9" id="KW-1185">Reference proteome</keyword>
<keyword evidence="5 6" id="KW-0472">Membrane</keyword>
<evidence type="ECO:0000256" key="3">
    <source>
        <dbReference type="ARBA" id="ARBA00022692"/>
    </source>
</evidence>
<evidence type="ECO:0000256" key="2">
    <source>
        <dbReference type="ARBA" id="ARBA00009694"/>
    </source>
</evidence>
<dbReference type="AlphaFoldDB" id="A0A953T5W8"/>
<dbReference type="EMBL" id="JAHXRI010000001">
    <property type="protein sequence ID" value="MBZ1349234.1"/>
    <property type="molecule type" value="Genomic_DNA"/>
</dbReference>
<evidence type="ECO:0000313" key="9">
    <source>
        <dbReference type="Proteomes" id="UP000739565"/>
    </source>
</evidence>
<reference evidence="8" key="1">
    <citation type="submission" date="2021-07" db="EMBL/GenBank/DDBJ databases">
        <title>New genus and species of the family Alcaligenaceae.</title>
        <authorList>
            <person name="Hahn M.W."/>
        </authorList>
    </citation>
    <scope>NUCLEOTIDE SEQUENCE</scope>
    <source>
        <strain evidence="8">LF4-65</strain>
    </source>
</reference>
<organism evidence="8 9">
    <name type="scientific">Zwartia hollandica</name>
    <dbReference type="NCBI Taxonomy" id="324606"/>
    <lineage>
        <taxon>Bacteria</taxon>
        <taxon>Pseudomonadati</taxon>
        <taxon>Pseudomonadota</taxon>
        <taxon>Betaproteobacteria</taxon>
        <taxon>Burkholderiales</taxon>
        <taxon>Alcaligenaceae</taxon>
        <taxon>Zwartia</taxon>
    </lineage>
</organism>
<comment type="subcellular location">
    <subcellularLocation>
        <location evidence="1">Membrane</location>
        <topology evidence="1">Multi-pass membrane protein</topology>
    </subcellularLocation>
</comment>
<dbReference type="Pfam" id="PF04241">
    <property type="entry name" value="DUF423"/>
    <property type="match status" value="1"/>
</dbReference>
<dbReference type="GO" id="GO:0005886">
    <property type="term" value="C:plasma membrane"/>
    <property type="evidence" value="ECO:0007669"/>
    <property type="project" value="TreeGrafter"/>
</dbReference>
<evidence type="ECO:0000256" key="5">
    <source>
        <dbReference type="ARBA" id="ARBA00023136"/>
    </source>
</evidence>
<evidence type="ECO:0000256" key="4">
    <source>
        <dbReference type="ARBA" id="ARBA00022989"/>
    </source>
</evidence>
<accession>A0A953T5W8</accession>
<keyword evidence="3 6" id="KW-0812">Transmembrane</keyword>
<evidence type="ECO:0000256" key="6">
    <source>
        <dbReference type="SAM" id="Phobius"/>
    </source>
</evidence>